<evidence type="ECO:0000313" key="3">
    <source>
        <dbReference type="Proteomes" id="UP001152795"/>
    </source>
</evidence>
<dbReference type="InterPro" id="IPR036397">
    <property type="entry name" value="RNaseH_sf"/>
</dbReference>
<dbReference type="SUPFAM" id="SSF53098">
    <property type="entry name" value="Ribonuclease H-like"/>
    <property type="match status" value="1"/>
</dbReference>
<evidence type="ECO:0000259" key="1">
    <source>
        <dbReference type="PROSITE" id="PS50994"/>
    </source>
</evidence>
<gene>
    <name evidence="2" type="ORF">PACLA_8A084387</name>
</gene>
<accession>A0A7D9LR70</accession>
<sequence length="338" mass="38681">LHIGAYDLPGVPIDRIRELQRQDAELSDLITLLETDALPSNNKRARSFVLYGDKFYLDDNGLLFSLWTPSKRTQRDVCSQLAIPDALKHEVLVWAHDDVTAGHLGTQKTYGKIRTRYYWRNMFRDIDRWCKSCVDCAMKKSPRNRHNAPLLPIPVENAFDRLAVDCLGPFPLSTAGNRYVVVFTEYLTRWPEVFAVPTTDAPTIARLLVNHIVLTHGAPRTLLSDRGTNFLSSLVRSVCELLNTKKVNTTAYHPQTDGLVERFNHTLCQSVSMYVSRDQKDWDTHLPAILFGFRVSPQETTGDSPFYLLYGREPRLPIDVLFFLRPTSQSLSRNTERE</sequence>
<dbReference type="PANTHER" id="PTHR37984">
    <property type="entry name" value="PROTEIN CBG26694"/>
    <property type="match status" value="1"/>
</dbReference>
<dbReference type="PANTHER" id="PTHR37984:SF5">
    <property type="entry name" value="PROTEIN NYNRIN-LIKE"/>
    <property type="match status" value="1"/>
</dbReference>
<dbReference type="GO" id="GO:0003676">
    <property type="term" value="F:nucleic acid binding"/>
    <property type="evidence" value="ECO:0007669"/>
    <property type="project" value="InterPro"/>
</dbReference>
<dbReference type="FunFam" id="1.10.340.70:FF:000001">
    <property type="entry name" value="Retrovirus-related Pol polyprotein from transposon gypsy-like Protein"/>
    <property type="match status" value="1"/>
</dbReference>
<dbReference type="InterPro" id="IPR012337">
    <property type="entry name" value="RNaseH-like_sf"/>
</dbReference>
<dbReference type="InterPro" id="IPR050951">
    <property type="entry name" value="Retrovirus_Pol_polyprotein"/>
</dbReference>
<dbReference type="Gene3D" id="1.10.340.70">
    <property type="match status" value="1"/>
</dbReference>
<protein>
    <submittedName>
        <fullName evidence="2">Transposon Ty3-G Gag-Pol poly</fullName>
    </submittedName>
</protein>
<comment type="caution">
    <text evidence="2">The sequence shown here is derived from an EMBL/GenBank/DDBJ whole genome shotgun (WGS) entry which is preliminary data.</text>
</comment>
<reference evidence="2" key="1">
    <citation type="submission" date="2020-04" db="EMBL/GenBank/DDBJ databases">
        <authorList>
            <person name="Alioto T."/>
            <person name="Alioto T."/>
            <person name="Gomez Garrido J."/>
        </authorList>
    </citation>
    <scope>NUCLEOTIDE SEQUENCE</scope>
    <source>
        <strain evidence="2">A484AB</strain>
    </source>
</reference>
<dbReference type="InterPro" id="IPR041588">
    <property type="entry name" value="Integrase_H2C2"/>
</dbReference>
<name>A0A7D9LR70_PARCT</name>
<dbReference type="Pfam" id="PF17921">
    <property type="entry name" value="Integrase_H2C2"/>
    <property type="match status" value="1"/>
</dbReference>
<dbReference type="Proteomes" id="UP001152795">
    <property type="component" value="Unassembled WGS sequence"/>
</dbReference>
<dbReference type="Pfam" id="PF00665">
    <property type="entry name" value="rve"/>
    <property type="match status" value="1"/>
</dbReference>
<dbReference type="AlphaFoldDB" id="A0A7D9LR70"/>
<dbReference type="Gene3D" id="3.30.420.10">
    <property type="entry name" value="Ribonuclease H-like superfamily/Ribonuclease H"/>
    <property type="match status" value="1"/>
</dbReference>
<dbReference type="InterPro" id="IPR001584">
    <property type="entry name" value="Integrase_cat-core"/>
</dbReference>
<dbReference type="FunFam" id="3.30.420.10:FF:000032">
    <property type="entry name" value="Retrovirus-related Pol polyprotein from transposon 297-like Protein"/>
    <property type="match status" value="1"/>
</dbReference>
<dbReference type="EMBL" id="CACRXK020021273">
    <property type="protein sequence ID" value="CAB4035676.1"/>
    <property type="molecule type" value="Genomic_DNA"/>
</dbReference>
<dbReference type="PROSITE" id="PS50994">
    <property type="entry name" value="INTEGRASE"/>
    <property type="match status" value="1"/>
</dbReference>
<dbReference type="OrthoDB" id="3245961at2759"/>
<feature type="non-terminal residue" evidence="2">
    <location>
        <position position="1"/>
    </location>
</feature>
<dbReference type="GO" id="GO:0015074">
    <property type="term" value="P:DNA integration"/>
    <property type="evidence" value="ECO:0007669"/>
    <property type="project" value="InterPro"/>
</dbReference>
<feature type="domain" description="Integrase catalytic" evidence="1">
    <location>
        <begin position="148"/>
        <end position="313"/>
    </location>
</feature>
<evidence type="ECO:0000313" key="2">
    <source>
        <dbReference type="EMBL" id="CAB4035676.1"/>
    </source>
</evidence>
<organism evidence="2 3">
    <name type="scientific">Paramuricea clavata</name>
    <name type="common">Red gorgonian</name>
    <name type="synonym">Violescent sea-whip</name>
    <dbReference type="NCBI Taxonomy" id="317549"/>
    <lineage>
        <taxon>Eukaryota</taxon>
        <taxon>Metazoa</taxon>
        <taxon>Cnidaria</taxon>
        <taxon>Anthozoa</taxon>
        <taxon>Octocorallia</taxon>
        <taxon>Malacalcyonacea</taxon>
        <taxon>Plexauridae</taxon>
        <taxon>Paramuricea</taxon>
    </lineage>
</organism>
<proteinExistence type="predicted"/>
<keyword evidence="3" id="KW-1185">Reference proteome</keyword>